<keyword evidence="4" id="KW-1134">Transmembrane beta strand</keyword>
<dbReference type="InterPro" id="IPR001925">
    <property type="entry name" value="Porin_Euk"/>
</dbReference>
<evidence type="ECO:0008006" key="12">
    <source>
        <dbReference type="Google" id="ProtNLM"/>
    </source>
</evidence>
<name>A0A0B6YRB2_9EUPU</name>
<evidence type="ECO:0000256" key="4">
    <source>
        <dbReference type="ARBA" id="ARBA00022452"/>
    </source>
</evidence>
<keyword evidence="5" id="KW-0812">Transmembrane</keyword>
<evidence type="ECO:0000256" key="7">
    <source>
        <dbReference type="ARBA" id="ARBA00023065"/>
    </source>
</evidence>
<dbReference type="EMBL" id="HACG01011125">
    <property type="protein sequence ID" value="CEK57990.1"/>
    <property type="molecule type" value="Transcribed_RNA"/>
</dbReference>
<dbReference type="CDD" id="cd07306">
    <property type="entry name" value="Porin3_VDAC"/>
    <property type="match status" value="1"/>
</dbReference>
<dbReference type="InterPro" id="IPR023614">
    <property type="entry name" value="Porin_dom_sf"/>
</dbReference>
<evidence type="ECO:0000256" key="6">
    <source>
        <dbReference type="ARBA" id="ARBA00022787"/>
    </source>
</evidence>
<dbReference type="GO" id="GO:0015288">
    <property type="term" value="F:porin activity"/>
    <property type="evidence" value="ECO:0007669"/>
    <property type="project" value="UniProtKB-KW"/>
</dbReference>
<dbReference type="Pfam" id="PF01459">
    <property type="entry name" value="Porin_3"/>
    <property type="match status" value="1"/>
</dbReference>
<keyword evidence="6" id="KW-1000">Mitochondrion outer membrane</keyword>
<dbReference type="GO" id="GO:0008308">
    <property type="term" value="F:voltage-gated monoatomic anion channel activity"/>
    <property type="evidence" value="ECO:0007669"/>
    <property type="project" value="InterPro"/>
</dbReference>
<keyword evidence="3" id="KW-0813">Transport</keyword>
<dbReference type="PANTHER" id="PTHR11743">
    <property type="entry name" value="VOLTAGE-DEPENDENT ANION-SELECTIVE CHANNEL"/>
    <property type="match status" value="1"/>
</dbReference>
<dbReference type="GO" id="GO:0005741">
    <property type="term" value="C:mitochondrial outer membrane"/>
    <property type="evidence" value="ECO:0007669"/>
    <property type="project" value="UniProtKB-SubCell"/>
</dbReference>
<dbReference type="PRINTS" id="PR00185">
    <property type="entry name" value="EUKARYTPORIN"/>
</dbReference>
<protein>
    <recommendedName>
        <fullName evidence="12">Voltage-dependent anion-selective channel protein 2</fullName>
    </recommendedName>
</protein>
<dbReference type="InterPro" id="IPR027246">
    <property type="entry name" value="Porin_Euk/Tom40"/>
</dbReference>
<dbReference type="PROSITE" id="PS00558">
    <property type="entry name" value="EUKARYOTIC_PORIN"/>
    <property type="match status" value="1"/>
</dbReference>
<keyword evidence="10" id="KW-0472">Membrane</keyword>
<comment type="subcellular location">
    <subcellularLocation>
        <location evidence="1">Mitochondrion outer membrane</location>
    </subcellularLocation>
</comment>
<evidence type="ECO:0000256" key="2">
    <source>
        <dbReference type="ARBA" id="ARBA00007780"/>
    </source>
</evidence>
<evidence type="ECO:0000256" key="8">
    <source>
        <dbReference type="ARBA" id="ARBA00023114"/>
    </source>
</evidence>
<dbReference type="FunFam" id="2.40.160.10:FF:000001">
    <property type="entry name" value="Voltage-dependent anion-selective channel protein 2"/>
    <property type="match status" value="1"/>
</dbReference>
<comment type="similarity">
    <text evidence="2">Belongs to the eukaryotic mitochondrial porin family.</text>
</comment>
<organism evidence="11">
    <name type="scientific">Arion vulgaris</name>
    <dbReference type="NCBI Taxonomy" id="1028688"/>
    <lineage>
        <taxon>Eukaryota</taxon>
        <taxon>Metazoa</taxon>
        <taxon>Spiralia</taxon>
        <taxon>Lophotrochozoa</taxon>
        <taxon>Mollusca</taxon>
        <taxon>Gastropoda</taxon>
        <taxon>Heterobranchia</taxon>
        <taxon>Euthyneura</taxon>
        <taxon>Panpulmonata</taxon>
        <taxon>Eupulmonata</taxon>
        <taxon>Stylommatophora</taxon>
        <taxon>Helicina</taxon>
        <taxon>Arionoidea</taxon>
        <taxon>Arionidae</taxon>
        <taxon>Arion</taxon>
    </lineage>
</organism>
<dbReference type="GO" id="GO:0046930">
    <property type="term" value="C:pore complex"/>
    <property type="evidence" value="ECO:0007669"/>
    <property type="project" value="UniProtKB-KW"/>
</dbReference>
<keyword evidence="9" id="KW-0496">Mitochondrion</keyword>
<reference evidence="11" key="1">
    <citation type="submission" date="2014-12" db="EMBL/GenBank/DDBJ databases">
        <title>Insight into the proteome of Arion vulgaris.</title>
        <authorList>
            <person name="Aradska J."/>
            <person name="Bulat T."/>
            <person name="Smidak R."/>
            <person name="Sarate P."/>
            <person name="Gangsoo J."/>
            <person name="Sialana F."/>
            <person name="Bilban M."/>
            <person name="Lubec G."/>
        </authorList>
    </citation>
    <scope>NUCLEOTIDE SEQUENCE</scope>
    <source>
        <tissue evidence="11">Skin</tissue>
    </source>
</reference>
<dbReference type="PANTHER" id="PTHR11743:SF70">
    <property type="entry name" value="GH26960P-RELATED"/>
    <property type="match status" value="1"/>
</dbReference>
<evidence type="ECO:0000256" key="10">
    <source>
        <dbReference type="ARBA" id="ARBA00023136"/>
    </source>
</evidence>
<evidence type="ECO:0000256" key="5">
    <source>
        <dbReference type="ARBA" id="ARBA00022692"/>
    </source>
</evidence>
<gene>
    <name evidence="11" type="primary">ORF31657</name>
</gene>
<dbReference type="Gene3D" id="2.40.160.10">
    <property type="entry name" value="Porin"/>
    <property type="match status" value="1"/>
</dbReference>
<evidence type="ECO:0000256" key="1">
    <source>
        <dbReference type="ARBA" id="ARBA00004294"/>
    </source>
</evidence>
<evidence type="ECO:0000313" key="11">
    <source>
        <dbReference type="EMBL" id="CEK57990.1"/>
    </source>
</evidence>
<proteinExistence type="inferred from homology"/>
<keyword evidence="8" id="KW-0626">Porin</keyword>
<evidence type="ECO:0000256" key="9">
    <source>
        <dbReference type="ARBA" id="ARBA00023128"/>
    </source>
</evidence>
<evidence type="ECO:0000256" key="3">
    <source>
        <dbReference type="ARBA" id="ARBA00022448"/>
    </source>
</evidence>
<dbReference type="AlphaFoldDB" id="A0A0B6YRB2"/>
<sequence>MAPPSYSDLGKAARDVFSKGYNWGFFKFDAKTKTHNNVEFKASISSNRDTGKVAGNLETKYKWSDYGLTFTEKWNTENVLNTEIKIEDQIAEGLELAFDTSFAPQTGKKSGKIKSAYKMDYVNLNADVDFDFAGPTIHGAAVLGYEGWLAGYQLSFDSSKSKLTSNNFSFGFNAGDFSFTTHVNDGQEFVGFIHQKVSDNLEAAVNIAWASGTGNTSFAIGGKYKLDSDATFSAKVNNQSHIGLGYTQTLRDGVKLTVSSLIDGKNINQGGHKIGLGLEFEA</sequence>
<accession>A0A0B6YRB2</accession>
<keyword evidence="7" id="KW-0406">Ion transport</keyword>